<dbReference type="AlphaFoldDB" id="A0A1G9Y4Q4"/>
<gene>
    <name evidence="3" type="ORF">SAMN05216259_102417</name>
</gene>
<dbReference type="EMBL" id="FNIE01000002">
    <property type="protein sequence ID" value="SDN04122.1"/>
    <property type="molecule type" value="Genomic_DNA"/>
</dbReference>
<dbReference type="Proteomes" id="UP000199341">
    <property type="component" value="Unassembled WGS sequence"/>
</dbReference>
<sequence length="260" mass="25065">MRSARTVHAVAGAAVLLALAGCGSSSGGDSPATPTGSPATATGSAAHDAGPVCVGTAPAGGVHVSLGGGFELPGGGVQYTGASADGTTRTATLRDGAAYADGQQTRTAELGAQVSFGGHAYAVREICSYRVVLEPLDASVRTALAAAPASLKSKGGAADDKLCFSTNSSVRAAVSAGFPPKGSDWTLPVNGGLHVLPTGLSVAATSVDTGAGTAVLGASCAGIAVASYKDAAAGDTVEFGGVTFKVTAVRQTAVTLTRTG</sequence>
<name>A0A1G9Y4Q4_9ACTN</name>
<organism evidence="3 4">
    <name type="scientific">Actinacidiphila guanduensis</name>
    <dbReference type="NCBI Taxonomy" id="310781"/>
    <lineage>
        <taxon>Bacteria</taxon>
        <taxon>Bacillati</taxon>
        <taxon>Actinomycetota</taxon>
        <taxon>Actinomycetes</taxon>
        <taxon>Kitasatosporales</taxon>
        <taxon>Streptomycetaceae</taxon>
        <taxon>Actinacidiphila</taxon>
    </lineage>
</organism>
<evidence type="ECO:0000313" key="3">
    <source>
        <dbReference type="EMBL" id="SDN04122.1"/>
    </source>
</evidence>
<dbReference type="RefSeq" id="WP_093783079.1">
    <property type="nucleotide sequence ID" value="NZ_FNIE01000002.1"/>
</dbReference>
<proteinExistence type="predicted"/>
<keyword evidence="4" id="KW-1185">Reference proteome</keyword>
<feature type="chain" id="PRO_5038807642" description="Lipoprotein" evidence="2">
    <location>
        <begin position="28"/>
        <end position="260"/>
    </location>
</feature>
<accession>A0A1G9Y4Q4</accession>
<feature type="signal peptide" evidence="2">
    <location>
        <begin position="1"/>
        <end position="27"/>
    </location>
</feature>
<reference evidence="3 4" key="1">
    <citation type="submission" date="2016-10" db="EMBL/GenBank/DDBJ databases">
        <authorList>
            <person name="de Groot N.N."/>
        </authorList>
    </citation>
    <scope>NUCLEOTIDE SEQUENCE [LARGE SCALE GENOMIC DNA]</scope>
    <source>
        <strain evidence="3 4">CGMCC 4.2022</strain>
    </source>
</reference>
<dbReference type="OrthoDB" id="4292483at2"/>
<protein>
    <recommendedName>
        <fullName evidence="5">Lipoprotein</fullName>
    </recommendedName>
</protein>
<evidence type="ECO:0008006" key="5">
    <source>
        <dbReference type="Google" id="ProtNLM"/>
    </source>
</evidence>
<dbReference type="STRING" id="310781.SAMN05216259_102417"/>
<evidence type="ECO:0000313" key="4">
    <source>
        <dbReference type="Proteomes" id="UP000199341"/>
    </source>
</evidence>
<evidence type="ECO:0000256" key="2">
    <source>
        <dbReference type="SAM" id="SignalP"/>
    </source>
</evidence>
<evidence type="ECO:0000256" key="1">
    <source>
        <dbReference type="SAM" id="MobiDB-lite"/>
    </source>
</evidence>
<keyword evidence="2" id="KW-0732">Signal</keyword>
<dbReference type="PROSITE" id="PS51257">
    <property type="entry name" value="PROKAR_LIPOPROTEIN"/>
    <property type="match status" value="1"/>
</dbReference>
<feature type="region of interest" description="Disordered" evidence="1">
    <location>
        <begin position="26"/>
        <end position="46"/>
    </location>
</feature>